<feature type="compositionally biased region" description="Polar residues" evidence="2">
    <location>
        <begin position="1"/>
        <end position="10"/>
    </location>
</feature>
<evidence type="ECO:0000313" key="6">
    <source>
        <dbReference type="RefSeq" id="XP_035301106.1"/>
    </source>
</evidence>
<feature type="region of interest" description="Disordered" evidence="2">
    <location>
        <begin position="646"/>
        <end position="743"/>
    </location>
</feature>
<name>A0A9J7H1B9_CRIGR</name>
<feature type="region of interest" description="Disordered" evidence="2">
    <location>
        <begin position="599"/>
        <end position="631"/>
    </location>
</feature>
<keyword evidence="5" id="KW-1185">Reference proteome</keyword>
<dbReference type="GO" id="GO:0005085">
    <property type="term" value="F:guanyl-nucleotide exchange factor activity"/>
    <property type="evidence" value="ECO:0007669"/>
    <property type="project" value="InterPro"/>
</dbReference>
<dbReference type="PROSITE" id="PS50010">
    <property type="entry name" value="DH_2"/>
    <property type="match status" value="1"/>
</dbReference>
<dbReference type="Gene3D" id="1.20.900.10">
    <property type="entry name" value="Dbl homology (DH) domain"/>
    <property type="match status" value="1"/>
</dbReference>
<dbReference type="AlphaFoldDB" id="A0A9J7H1B9"/>
<dbReference type="RefSeq" id="XP_035308550.1">
    <property type="nucleotide sequence ID" value="XM_035452659.1"/>
</dbReference>
<dbReference type="GO" id="GO:0031267">
    <property type="term" value="F:small GTPase binding"/>
    <property type="evidence" value="ECO:0007669"/>
    <property type="project" value="TreeGrafter"/>
</dbReference>
<dbReference type="InterPro" id="IPR011993">
    <property type="entry name" value="PH-like_dom_sf"/>
</dbReference>
<evidence type="ECO:0000259" key="3">
    <source>
        <dbReference type="PROSITE" id="PS50003"/>
    </source>
</evidence>
<dbReference type="Pfam" id="PF22697">
    <property type="entry name" value="SOS1_NGEF_PH"/>
    <property type="match status" value="1"/>
</dbReference>
<reference evidence="6" key="3">
    <citation type="submission" date="2025-08" db="UniProtKB">
        <authorList>
            <consortium name="RefSeq"/>
        </authorList>
    </citation>
    <scope>IDENTIFICATION</scope>
    <source>
        <strain evidence="6">17A/GY</strain>
        <tissue evidence="6">Liver</tissue>
    </source>
</reference>
<dbReference type="CTD" id="26030"/>
<dbReference type="SMART" id="SM00233">
    <property type="entry name" value="PH"/>
    <property type="match status" value="1"/>
</dbReference>
<dbReference type="GO" id="GO:0005829">
    <property type="term" value="C:cytosol"/>
    <property type="evidence" value="ECO:0007669"/>
    <property type="project" value="UniProtKB-ARBA"/>
</dbReference>
<dbReference type="FunFam" id="1.20.900.10:FF:000019">
    <property type="entry name" value="Pleckstrin homology domain-containing family G member 1"/>
    <property type="match status" value="1"/>
</dbReference>
<dbReference type="SUPFAM" id="SSF48065">
    <property type="entry name" value="DBL homology domain (DH-domain)"/>
    <property type="match status" value="1"/>
</dbReference>
<feature type="domain" description="DH" evidence="4">
    <location>
        <begin position="92"/>
        <end position="271"/>
    </location>
</feature>
<dbReference type="GeneID" id="100765328"/>
<keyword evidence="1" id="KW-0597">Phosphoprotein</keyword>
<feature type="compositionally biased region" description="Polar residues" evidence="2">
    <location>
        <begin position="42"/>
        <end position="67"/>
    </location>
</feature>
<evidence type="ECO:0000259" key="4">
    <source>
        <dbReference type="PROSITE" id="PS50010"/>
    </source>
</evidence>
<feature type="compositionally biased region" description="Basic and acidic residues" evidence="2">
    <location>
        <begin position="476"/>
        <end position="492"/>
    </location>
</feature>
<organism evidence="5 6">
    <name type="scientific">Cricetulus griseus</name>
    <name type="common">Chinese hamster</name>
    <name type="synonym">Cricetulus barabensis griseus</name>
    <dbReference type="NCBI Taxonomy" id="10029"/>
    <lineage>
        <taxon>Eukaryota</taxon>
        <taxon>Metazoa</taxon>
        <taxon>Chordata</taxon>
        <taxon>Craniata</taxon>
        <taxon>Vertebrata</taxon>
        <taxon>Euteleostomi</taxon>
        <taxon>Mammalia</taxon>
        <taxon>Eutheria</taxon>
        <taxon>Euarchontoglires</taxon>
        <taxon>Glires</taxon>
        <taxon>Rodentia</taxon>
        <taxon>Myomorpha</taxon>
        <taxon>Muroidea</taxon>
        <taxon>Cricetidae</taxon>
        <taxon>Cricetinae</taxon>
        <taxon>Cricetulus</taxon>
    </lineage>
</organism>
<dbReference type="RefSeq" id="XP_035301106.1">
    <property type="nucleotide sequence ID" value="XM_035445215.1"/>
</dbReference>
<sequence length="1256" mass="139146">MPVSTTLHQDGSQERPPSLMSTTSSSGSSRDSHSAMEEPTGSEASAQNGTGSPWSRHVPNSNNSSGWLNMKGPLSPFNGRAGTGPAYHKLNYLGRVVREIVETERMYVQDLRSIVEDYLSKIIDTPGLLKPEQVSALFGNIESIYALNSQLLRDLDSCNNDPVAVASCFVERSQEFDIYTQYCNNYPNSVAALTECMQDKQQAKFFRDRQELLQHSLPLGSYLLKPVQRILKYHLLLQEIAKHFDEEEDGFEVVVDAIDTMTCVAWYINDMKRRHEHAVRLQEIQSLLINWKGPDLTTFGELVLEATFRVHRVRNERTFFLFDKILLITKKRGDHFVYKGHIPCSSLMLIESTKDSLCFTLTHYKHSKQQYSIQAKTAEEKRSWTHHIKRLILENHHATIPQKAKEAILEMDSYYPSRYRCSPERLKKAWSSQDEVSTHVRQGRRQSEPGYTLFSRATLPSRQQGLEMPGLKGRRKSEPPRHLLRQLNDKAARAAGMKGKRHRESEGSKSCRRPSDRSPTSAEKRMSFESVSSLPEVETDPELGADQEAFTALEVPSTEEMPSDSESPEVLETQLHAPKGLLGVDSPVDVVDFVEPVGPEDLKALSSEEEEEEEGMGTTQESDSLLPPSVLDQASVIAERFASSFSRRSSLAMEDGKSSGLGTPRLISRSSSVLSLEGSEKGLARWGSTGDSLSNPPTPEVVISADMVTDNGPSVNGTESTNSDSGCLAEPGSSCKKKESALSTRDRQLLDKIKNYYENAEHHDAGFSIRRRESLSYIPKGLVRSSVSRFNSLPKPDMEPAAPLGYKRPGSSRPASWALFDLPGPSQSGTGDPAPVTDAEFRPSSEIVKIWERMESSERSPQTGPGQSQANGFELQEPLFILEEHELGAITEEFAVASPESSSPPEQPNPAHLAQELKELVKELSSGAQGELVTPLHPRIVQLSHVMDSHMSERVKNKVYQLARQYSLRIKNIKTARPPLQWDKATPDQDEQIPTISGLPEEEAVELLGGKARRKPVLSLLSYEQLMAQDQGTSKFSSAAETSPRRVSLSPSALSPRTTSPGSQPSTRSPLSPFDTETFNWPDVRELCSKYTSHDKAAQAESNWPRGLLVNRSRSLPENIVEPPVSGKVGLCCSMNTKRPQQGGEASHPPPSHPPPQSSLNGGESLYITADLTLENNHRVIVMEKGPHPISTVGLEEGSGKEPSSPVVLKGRGQGFQECAEYHQPKEEGPRDPADTSKQGRVRNLREKFQALNSVG</sequence>
<feature type="compositionally biased region" description="Pro residues" evidence="2">
    <location>
        <begin position="1148"/>
        <end position="1157"/>
    </location>
</feature>
<dbReference type="Pfam" id="PF00621">
    <property type="entry name" value="RhoGEF"/>
    <property type="match status" value="1"/>
</dbReference>
<accession>A0A9J7H1B9</accession>
<feature type="compositionally biased region" description="Low complexity" evidence="2">
    <location>
        <begin position="665"/>
        <end position="677"/>
    </location>
</feature>
<gene>
    <name evidence="6" type="primary">Plekhg3</name>
</gene>
<dbReference type="InterPro" id="IPR035899">
    <property type="entry name" value="DBL_dom_sf"/>
</dbReference>
<feature type="region of interest" description="Disordered" evidence="2">
    <location>
        <begin position="1"/>
        <end position="67"/>
    </location>
</feature>
<feature type="region of interest" description="Disordered" evidence="2">
    <location>
        <begin position="790"/>
        <end position="842"/>
    </location>
</feature>
<feature type="region of interest" description="Disordered" evidence="2">
    <location>
        <begin position="1034"/>
        <end position="1078"/>
    </location>
</feature>
<dbReference type="PANTHER" id="PTHR45924:SF4">
    <property type="entry name" value="PLECKSTRIN HOMOLOGY DOMAIN-CONTAINING FAMILY G MEMBER 3"/>
    <property type="match status" value="1"/>
</dbReference>
<dbReference type="GO" id="GO:2000114">
    <property type="term" value="P:regulation of establishment of cell polarity"/>
    <property type="evidence" value="ECO:0007669"/>
    <property type="project" value="TreeGrafter"/>
</dbReference>
<dbReference type="CDD" id="cd00160">
    <property type="entry name" value="RhoGEF"/>
    <property type="match status" value="1"/>
</dbReference>
<protein>
    <submittedName>
        <fullName evidence="6">Pleckstrin homology domain-containing family G member 3 isoform X7</fullName>
    </submittedName>
</protein>
<feature type="compositionally biased region" description="Basic and acidic residues" evidence="2">
    <location>
        <begin position="503"/>
        <end position="527"/>
    </location>
</feature>
<dbReference type="InterPro" id="IPR000219">
    <property type="entry name" value="DH_dom"/>
</dbReference>
<dbReference type="SUPFAM" id="SSF50729">
    <property type="entry name" value="PH domain-like"/>
    <property type="match status" value="1"/>
</dbReference>
<evidence type="ECO:0000256" key="1">
    <source>
        <dbReference type="ARBA" id="ARBA00022553"/>
    </source>
</evidence>
<feature type="compositionally biased region" description="Basic and acidic residues" evidence="2">
    <location>
        <begin position="1220"/>
        <end position="1235"/>
    </location>
</feature>
<dbReference type="PANTHER" id="PTHR45924">
    <property type="entry name" value="FI17866P1"/>
    <property type="match status" value="1"/>
</dbReference>
<dbReference type="CDD" id="cd13243">
    <property type="entry name" value="PH_PLEKHG1_G2_G3"/>
    <property type="match status" value="1"/>
</dbReference>
<evidence type="ECO:0000256" key="2">
    <source>
        <dbReference type="SAM" id="MobiDB-lite"/>
    </source>
</evidence>
<reference evidence="5" key="2">
    <citation type="journal article" date="2020" name="Biotechnol. Bioeng.">
        <title>Chromosome-scale scaffolds for the Chinese hamster reference genome assembly to facilitate the study of the CHO epigenome.</title>
        <authorList>
            <person name="Hilliard W."/>
            <person name="MacDonald M."/>
            <person name="Lee K.H."/>
        </authorList>
    </citation>
    <scope>NUCLEOTIDE SEQUENCE [LARGE SCALE GENOMIC DNA]</scope>
    <source>
        <strain evidence="5">17A/GY</strain>
    </source>
</reference>
<feature type="region of interest" description="Disordered" evidence="2">
    <location>
        <begin position="432"/>
        <end position="578"/>
    </location>
</feature>
<reference evidence="5" key="1">
    <citation type="journal article" date="2018" name="Biotechnol. Bioeng.">
        <title>A reference genome of the Chinese hamster based on a hybrid assembly strategy.</title>
        <authorList>
            <person name="Rupp O."/>
            <person name="MacDonald M.L."/>
            <person name="Li S."/>
            <person name="Dhiman H."/>
            <person name="Polson S."/>
            <person name="Griep S."/>
            <person name="Heffner K."/>
            <person name="Hernandez I."/>
            <person name="Brinkrolf K."/>
            <person name="Jadhav V."/>
            <person name="Samoudi M."/>
            <person name="Hao H."/>
            <person name="Kingham B."/>
            <person name="Goesmann A."/>
            <person name="Betenbaugh M.J."/>
            <person name="Lewis N.E."/>
            <person name="Borth N."/>
            <person name="Lee K.H."/>
        </authorList>
    </citation>
    <scope>NUCLEOTIDE SEQUENCE [LARGE SCALE GENOMIC DNA]</scope>
    <source>
        <strain evidence="5">17A/GY</strain>
    </source>
</reference>
<evidence type="ECO:0000313" key="5">
    <source>
        <dbReference type="Proteomes" id="UP001108280"/>
    </source>
</evidence>
<dbReference type="Gene3D" id="2.30.29.30">
    <property type="entry name" value="Pleckstrin-homology domain (PH domain)/Phosphotyrosine-binding domain (PTB)"/>
    <property type="match status" value="1"/>
</dbReference>
<dbReference type="PROSITE" id="PS50003">
    <property type="entry name" value="PH_DOMAIN"/>
    <property type="match status" value="1"/>
</dbReference>
<feature type="compositionally biased region" description="Polar residues" evidence="2">
    <location>
        <begin position="1049"/>
        <end position="1078"/>
    </location>
</feature>
<feature type="compositionally biased region" description="Low complexity" evidence="2">
    <location>
        <begin position="18"/>
        <end position="29"/>
    </location>
</feature>
<dbReference type="InterPro" id="IPR001849">
    <property type="entry name" value="PH_domain"/>
</dbReference>
<proteinExistence type="predicted"/>
<feature type="domain" description="PH" evidence="3">
    <location>
        <begin position="295"/>
        <end position="393"/>
    </location>
</feature>
<dbReference type="InterPro" id="IPR043324">
    <property type="entry name" value="PH_PLEKHG1_G2_G3"/>
</dbReference>
<feature type="region of interest" description="Disordered" evidence="2">
    <location>
        <begin position="1134"/>
        <end position="1163"/>
    </location>
</feature>
<feature type="region of interest" description="Disordered" evidence="2">
    <location>
        <begin position="1191"/>
        <end position="1243"/>
    </location>
</feature>
<feature type="compositionally biased region" description="Polar residues" evidence="2">
    <location>
        <begin position="711"/>
        <end position="725"/>
    </location>
</feature>
<dbReference type="SMART" id="SM00325">
    <property type="entry name" value="RhoGEF"/>
    <property type="match status" value="1"/>
</dbReference>
<dbReference type="InterPro" id="IPR055251">
    <property type="entry name" value="SOS1_NGEF_PH"/>
</dbReference>
<dbReference type="Proteomes" id="UP001108280">
    <property type="component" value="Chromosome 5"/>
</dbReference>